<reference evidence="2" key="1">
    <citation type="journal article" date="2021" name="bioRxiv">
        <title>Whole Genome Assembly and Annotation of Northern Wild Rice, Zizania palustris L., Supports a Whole Genome Duplication in the Zizania Genus.</title>
        <authorList>
            <person name="Haas M."/>
            <person name="Kono T."/>
            <person name="Macchietto M."/>
            <person name="Millas R."/>
            <person name="McGilp L."/>
            <person name="Shao M."/>
            <person name="Duquette J."/>
            <person name="Hirsch C.N."/>
            <person name="Kimball J."/>
        </authorList>
    </citation>
    <scope>NUCLEOTIDE SEQUENCE</scope>
    <source>
        <tissue evidence="2">Fresh leaf tissue</tissue>
    </source>
</reference>
<accession>A0A8J5W521</accession>
<evidence type="ECO:0000313" key="3">
    <source>
        <dbReference type="Proteomes" id="UP000729402"/>
    </source>
</evidence>
<evidence type="ECO:0000313" key="2">
    <source>
        <dbReference type="EMBL" id="KAG8077119.1"/>
    </source>
</evidence>
<gene>
    <name evidence="2" type="ORF">GUJ93_ZPchr0006g44935</name>
</gene>
<dbReference type="OrthoDB" id="1937476at2759"/>
<proteinExistence type="predicted"/>
<feature type="compositionally biased region" description="Pro residues" evidence="1">
    <location>
        <begin position="143"/>
        <end position="154"/>
    </location>
</feature>
<keyword evidence="3" id="KW-1185">Reference proteome</keyword>
<feature type="compositionally biased region" description="Acidic residues" evidence="1">
    <location>
        <begin position="219"/>
        <end position="236"/>
    </location>
</feature>
<reference evidence="2" key="2">
    <citation type="submission" date="2021-02" db="EMBL/GenBank/DDBJ databases">
        <authorList>
            <person name="Kimball J.A."/>
            <person name="Haas M.W."/>
            <person name="Macchietto M."/>
            <person name="Kono T."/>
            <person name="Duquette J."/>
            <person name="Shao M."/>
        </authorList>
    </citation>
    <scope>NUCLEOTIDE SEQUENCE</scope>
    <source>
        <tissue evidence="2">Fresh leaf tissue</tissue>
    </source>
</reference>
<comment type="caution">
    <text evidence="2">The sequence shown here is derived from an EMBL/GenBank/DDBJ whole genome shotgun (WGS) entry which is preliminary data.</text>
</comment>
<feature type="region of interest" description="Disordered" evidence="1">
    <location>
        <begin position="68"/>
        <end position="159"/>
    </location>
</feature>
<dbReference type="EMBL" id="JAAALK010000283">
    <property type="protein sequence ID" value="KAG8077119.1"/>
    <property type="molecule type" value="Genomic_DNA"/>
</dbReference>
<sequence>MIVGNGLRWWQRSLVAAVVSGAATRMAHGEGLRGAMEGSDGGDRPAPLAPSVGILVREASVLYTYSPKHVKPKGSKHGSSAQVSSYRRVEPAPAIDPNPPAPTVAPVGAPPAEPAQVPEGTPEARGTASLPEPTSANLAGLPGGPPEQRPPSGPPVVSLRTDYVRSRDPDTTSGGSGSQADALAAENARLKAELALWRHEASLRPPEPFRAAEAAAVELSDDENPPDEENASYDEESPLHPDLQRVRFGSNFRAAKLPKYSGDSDPGEFSRSYALAIEASGGSRDTMAKCFPLALEGIALRWFWSF</sequence>
<organism evidence="2 3">
    <name type="scientific">Zizania palustris</name>
    <name type="common">Northern wild rice</name>
    <dbReference type="NCBI Taxonomy" id="103762"/>
    <lineage>
        <taxon>Eukaryota</taxon>
        <taxon>Viridiplantae</taxon>
        <taxon>Streptophyta</taxon>
        <taxon>Embryophyta</taxon>
        <taxon>Tracheophyta</taxon>
        <taxon>Spermatophyta</taxon>
        <taxon>Magnoliopsida</taxon>
        <taxon>Liliopsida</taxon>
        <taxon>Poales</taxon>
        <taxon>Poaceae</taxon>
        <taxon>BOP clade</taxon>
        <taxon>Oryzoideae</taxon>
        <taxon>Oryzeae</taxon>
        <taxon>Zizaniinae</taxon>
        <taxon>Zizania</taxon>
    </lineage>
</organism>
<dbReference type="Proteomes" id="UP000729402">
    <property type="component" value="Unassembled WGS sequence"/>
</dbReference>
<feature type="region of interest" description="Disordered" evidence="1">
    <location>
        <begin position="216"/>
        <end position="240"/>
    </location>
</feature>
<dbReference type="AlphaFoldDB" id="A0A8J5W521"/>
<evidence type="ECO:0000256" key="1">
    <source>
        <dbReference type="SAM" id="MobiDB-lite"/>
    </source>
</evidence>
<name>A0A8J5W521_ZIZPA</name>
<feature type="compositionally biased region" description="Pro residues" evidence="1">
    <location>
        <begin position="94"/>
        <end position="113"/>
    </location>
</feature>
<protein>
    <submittedName>
        <fullName evidence="2">Uncharacterized protein</fullName>
    </submittedName>
</protein>